<dbReference type="AlphaFoldDB" id="A0A9P7W5T0"/>
<feature type="region of interest" description="Disordered" evidence="1">
    <location>
        <begin position="90"/>
        <end position="153"/>
    </location>
</feature>
<sequence>MFYHTLAFLLAFAFSIAFYLRIKRHIQHSTIPSILFLLKPPNVPLGLFLHASARPDQRLVGAFFLTNTFVKEDKFSHAQFRNGAQSLLAKASDWPKPKHEEQLNTEHSRLAKHTQKGSGKDGGEPINPPEAGGGCSGKEKPKPKNEEGPVTED</sequence>
<feature type="compositionally biased region" description="Basic and acidic residues" evidence="1">
    <location>
        <begin position="137"/>
        <end position="147"/>
    </location>
</feature>
<comment type="caution">
    <text evidence="3">The sequence shown here is derived from an EMBL/GenBank/DDBJ whole genome shotgun (WGS) entry which is preliminary data.</text>
</comment>
<protein>
    <submittedName>
        <fullName evidence="3">Uncharacterized protein</fullName>
    </submittedName>
</protein>
<dbReference type="EMBL" id="MU250523">
    <property type="protein sequence ID" value="KAG7453122.1"/>
    <property type="molecule type" value="Genomic_DNA"/>
</dbReference>
<dbReference type="Proteomes" id="UP000812287">
    <property type="component" value="Unassembled WGS sequence"/>
</dbReference>
<reference evidence="3" key="1">
    <citation type="submission" date="2020-11" db="EMBL/GenBank/DDBJ databases">
        <title>Adaptations for nitrogen fixation in a non-lichenized fungal sporocarp promotes dispersal by wood-feeding termites.</title>
        <authorList>
            <consortium name="DOE Joint Genome Institute"/>
            <person name="Koch R.A."/>
            <person name="Yoon G."/>
            <person name="Arayal U."/>
            <person name="Lail K."/>
            <person name="Amirebrahimi M."/>
            <person name="Labutti K."/>
            <person name="Lipzen A."/>
            <person name="Riley R."/>
            <person name="Barry K."/>
            <person name="Henrissat B."/>
            <person name="Grigoriev I.V."/>
            <person name="Herr J.R."/>
            <person name="Aime M.C."/>
        </authorList>
    </citation>
    <scope>NUCLEOTIDE SEQUENCE</scope>
    <source>
        <strain evidence="3">MCA 3950</strain>
    </source>
</reference>
<dbReference type="GeneID" id="66106232"/>
<feature type="compositionally biased region" description="Basic and acidic residues" evidence="1">
    <location>
        <begin position="93"/>
        <end position="109"/>
    </location>
</feature>
<gene>
    <name evidence="3" type="ORF">BT62DRAFT_915430</name>
</gene>
<keyword evidence="2" id="KW-0472">Membrane</keyword>
<evidence type="ECO:0000256" key="2">
    <source>
        <dbReference type="SAM" id="Phobius"/>
    </source>
</evidence>
<name>A0A9P7W5T0_9AGAR</name>
<keyword evidence="2" id="KW-0812">Transmembrane</keyword>
<dbReference type="RefSeq" id="XP_043046622.1">
    <property type="nucleotide sequence ID" value="XM_043183935.1"/>
</dbReference>
<keyword evidence="4" id="KW-1185">Reference proteome</keyword>
<proteinExistence type="predicted"/>
<evidence type="ECO:0000256" key="1">
    <source>
        <dbReference type="SAM" id="MobiDB-lite"/>
    </source>
</evidence>
<evidence type="ECO:0000313" key="4">
    <source>
        <dbReference type="Proteomes" id="UP000812287"/>
    </source>
</evidence>
<keyword evidence="2" id="KW-1133">Transmembrane helix</keyword>
<accession>A0A9P7W5T0</accession>
<evidence type="ECO:0000313" key="3">
    <source>
        <dbReference type="EMBL" id="KAG7453122.1"/>
    </source>
</evidence>
<feature type="transmembrane region" description="Helical" evidence="2">
    <location>
        <begin position="6"/>
        <end position="22"/>
    </location>
</feature>
<organism evidence="3 4">
    <name type="scientific">Guyanagaster necrorhizus</name>
    <dbReference type="NCBI Taxonomy" id="856835"/>
    <lineage>
        <taxon>Eukaryota</taxon>
        <taxon>Fungi</taxon>
        <taxon>Dikarya</taxon>
        <taxon>Basidiomycota</taxon>
        <taxon>Agaricomycotina</taxon>
        <taxon>Agaricomycetes</taxon>
        <taxon>Agaricomycetidae</taxon>
        <taxon>Agaricales</taxon>
        <taxon>Marasmiineae</taxon>
        <taxon>Physalacriaceae</taxon>
        <taxon>Guyanagaster</taxon>
    </lineage>
</organism>
<dbReference type="OrthoDB" id="10029320at2759"/>